<keyword evidence="5" id="KW-0234">DNA repair</keyword>
<dbReference type="Gene3D" id="3.40.960.10">
    <property type="entry name" value="VSR Endonuclease"/>
    <property type="match status" value="1"/>
</dbReference>
<sequence>MSPAKGQELGRWKKECPPDSAWRCKPDLPRSARTKEQDRAAGGPNRRMVDLGDGRTARASVELKLRRRTRRIRAYLRWSNAGKTQVEYLGEVEEATRARNLAVAWEIATSKGFVRTPDDSMPAESWASSPAIRASMRGNRGKDTKPELALRKAIHNLGFRYRVDVAPITGFRRRADIVFRGAKVAVFSDGCFWHGCPEHHRASQRNSDFWTRKIAENQARDRDTDRVLTEAGWLVIRVWEHESPTQAAERVAAAVATRRESTASRAQ</sequence>
<dbReference type="GO" id="GO:0004519">
    <property type="term" value="F:endonuclease activity"/>
    <property type="evidence" value="ECO:0007669"/>
    <property type="project" value="UniProtKB-KW"/>
</dbReference>
<dbReference type="SUPFAM" id="SSF52980">
    <property type="entry name" value="Restriction endonuclease-like"/>
    <property type="match status" value="1"/>
</dbReference>
<gene>
    <name evidence="8" type="ORF">GCM10011574_04610</name>
</gene>
<comment type="caution">
    <text evidence="8">The sequence shown here is derived from an EMBL/GenBank/DDBJ whole genome shotgun (WGS) entry which is preliminary data.</text>
</comment>
<evidence type="ECO:0000256" key="6">
    <source>
        <dbReference type="ARBA" id="ARBA00029466"/>
    </source>
</evidence>
<evidence type="ECO:0008006" key="10">
    <source>
        <dbReference type="Google" id="ProtNLM"/>
    </source>
</evidence>
<evidence type="ECO:0000256" key="2">
    <source>
        <dbReference type="ARBA" id="ARBA00022759"/>
    </source>
</evidence>
<evidence type="ECO:0000313" key="9">
    <source>
        <dbReference type="Proteomes" id="UP000653480"/>
    </source>
</evidence>
<reference evidence="8" key="2">
    <citation type="submission" date="2020-09" db="EMBL/GenBank/DDBJ databases">
        <authorList>
            <person name="Sun Q."/>
            <person name="Zhou Y."/>
        </authorList>
    </citation>
    <scope>NUCLEOTIDE SEQUENCE</scope>
    <source>
        <strain evidence="8">CGMCC 4.7138</strain>
    </source>
</reference>
<dbReference type="EMBL" id="BMMN01000001">
    <property type="protein sequence ID" value="GGN99216.1"/>
    <property type="molecule type" value="Genomic_DNA"/>
</dbReference>
<comment type="similarity">
    <text evidence="6">Belongs to the Vsr family.</text>
</comment>
<dbReference type="AlphaFoldDB" id="A0A8H9L8C1"/>
<dbReference type="Pfam" id="PF03852">
    <property type="entry name" value="Vsr"/>
    <property type="match status" value="1"/>
</dbReference>
<dbReference type="CDD" id="cd00221">
    <property type="entry name" value="Vsr"/>
    <property type="match status" value="1"/>
</dbReference>
<evidence type="ECO:0000256" key="4">
    <source>
        <dbReference type="ARBA" id="ARBA00022801"/>
    </source>
</evidence>
<dbReference type="GO" id="GO:0006298">
    <property type="term" value="P:mismatch repair"/>
    <property type="evidence" value="ECO:0007669"/>
    <property type="project" value="InterPro"/>
</dbReference>
<dbReference type="InterPro" id="IPR004603">
    <property type="entry name" value="DNA_mismatch_endonuc_vsr"/>
</dbReference>
<name>A0A8H9L8C1_9ACTN</name>
<dbReference type="OrthoDB" id="9801520at2"/>
<dbReference type="NCBIfam" id="TIGR00632">
    <property type="entry name" value="vsr"/>
    <property type="match status" value="1"/>
</dbReference>
<evidence type="ECO:0000256" key="1">
    <source>
        <dbReference type="ARBA" id="ARBA00022722"/>
    </source>
</evidence>
<evidence type="ECO:0000256" key="7">
    <source>
        <dbReference type="SAM" id="MobiDB-lite"/>
    </source>
</evidence>
<evidence type="ECO:0000313" key="8">
    <source>
        <dbReference type="EMBL" id="GGN99216.1"/>
    </source>
</evidence>
<proteinExistence type="inferred from homology"/>
<feature type="region of interest" description="Disordered" evidence="7">
    <location>
        <begin position="1"/>
        <end position="52"/>
    </location>
</feature>
<keyword evidence="3" id="KW-0227">DNA damage</keyword>
<keyword evidence="1" id="KW-0540">Nuclease</keyword>
<evidence type="ECO:0000256" key="5">
    <source>
        <dbReference type="ARBA" id="ARBA00023204"/>
    </source>
</evidence>
<accession>A0A8H9L8C1</accession>
<keyword evidence="4" id="KW-0378">Hydrolase</keyword>
<dbReference type="InterPro" id="IPR011335">
    <property type="entry name" value="Restrct_endonuc-II-like"/>
</dbReference>
<organism evidence="8 9">
    <name type="scientific">Microbispora bryophytorum</name>
    <dbReference type="NCBI Taxonomy" id="1460882"/>
    <lineage>
        <taxon>Bacteria</taxon>
        <taxon>Bacillati</taxon>
        <taxon>Actinomycetota</taxon>
        <taxon>Actinomycetes</taxon>
        <taxon>Streptosporangiales</taxon>
        <taxon>Streptosporangiaceae</taxon>
        <taxon>Microbispora</taxon>
    </lineage>
</organism>
<evidence type="ECO:0000256" key="3">
    <source>
        <dbReference type="ARBA" id="ARBA00022763"/>
    </source>
</evidence>
<keyword evidence="2" id="KW-0255">Endonuclease</keyword>
<reference evidence="8" key="1">
    <citation type="journal article" date="2014" name="Int. J. Syst. Evol. Microbiol.">
        <title>Complete genome sequence of Corynebacterium casei LMG S-19264T (=DSM 44701T), isolated from a smear-ripened cheese.</title>
        <authorList>
            <consortium name="US DOE Joint Genome Institute (JGI-PGF)"/>
            <person name="Walter F."/>
            <person name="Albersmeier A."/>
            <person name="Kalinowski J."/>
            <person name="Ruckert C."/>
        </authorList>
    </citation>
    <scope>NUCLEOTIDE SEQUENCE</scope>
    <source>
        <strain evidence="8">CGMCC 4.7138</strain>
    </source>
</reference>
<feature type="compositionally biased region" description="Basic and acidic residues" evidence="7">
    <location>
        <begin position="8"/>
        <end position="39"/>
    </location>
</feature>
<dbReference type="GO" id="GO:0016787">
    <property type="term" value="F:hydrolase activity"/>
    <property type="evidence" value="ECO:0007669"/>
    <property type="project" value="UniProtKB-KW"/>
</dbReference>
<dbReference type="Proteomes" id="UP000653480">
    <property type="component" value="Unassembled WGS sequence"/>
</dbReference>
<protein>
    <recommendedName>
        <fullName evidence="10">Very short patch repair endonuclease</fullName>
    </recommendedName>
</protein>
<keyword evidence="9" id="KW-1185">Reference proteome</keyword>
<dbReference type="RefSeq" id="WP_142567722.1">
    <property type="nucleotide sequence ID" value="NZ_BMMN01000001.1"/>
</dbReference>